<feature type="region of interest" description="Disordered" evidence="1">
    <location>
        <begin position="48"/>
        <end position="81"/>
    </location>
</feature>
<keyword evidence="2" id="KW-1133">Transmembrane helix</keyword>
<protein>
    <submittedName>
        <fullName evidence="3">Lipolytic enzyme, G-D-S-L</fullName>
    </submittedName>
</protein>
<gene>
    <name evidence="3" type="ORF">LEA_10598</name>
</gene>
<reference evidence="3" key="1">
    <citation type="journal article" date="2013" name="Environ. Microbiol.">
        <title>Microbiota from the distal guts of lean and obese adolescents exhibit partial functional redundancy besides clear differences in community structure.</title>
        <authorList>
            <person name="Ferrer M."/>
            <person name="Ruiz A."/>
            <person name="Lanza F."/>
            <person name="Haange S.B."/>
            <person name="Oberbach A."/>
            <person name="Till H."/>
            <person name="Bargiela R."/>
            <person name="Campoy C."/>
            <person name="Segura M.T."/>
            <person name="Richter M."/>
            <person name="von Bergen M."/>
            <person name="Seifert J."/>
            <person name="Suarez A."/>
        </authorList>
    </citation>
    <scope>NUCLEOTIDE SEQUENCE</scope>
</reference>
<dbReference type="AlphaFoldDB" id="K1TEQ8"/>
<organism evidence="3">
    <name type="scientific">human gut metagenome</name>
    <dbReference type="NCBI Taxonomy" id="408170"/>
    <lineage>
        <taxon>unclassified sequences</taxon>
        <taxon>metagenomes</taxon>
        <taxon>organismal metagenomes</taxon>
    </lineage>
</organism>
<feature type="compositionally biased region" description="Low complexity" evidence="1">
    <location>
        <begin position="49"/>
        <end position="77"/>
    </location>
</feature>
<dbReference type="Gene3D" id="3.40.50.1110">
    <property type="entry name" value="SGNH hydrolase"/>
    <property type="match status" value="1"/>
</dbReference>
<evidence type="ECO:0000256" key="1">
    <source>
        <dbReference type="SAM" id="MobiDB-lite"/>
    </source>
</evidence>
<accession>K1TEQ8</accession>
<evidence type="ECO:0000256" key="2">
    <source>
        <dbReference type="SAM" id="Phobius"/>
    </source>
</evidence>
<sequence length="219" mass="24338">MADYYHYRQKIEKQRRRRNAVVALMVVLIILCAAAGFFWMSRHNQQANTPQAEPTMPTAETAATATPEQPEPTAQTPGNPQRLLPAVDNAAWDTATPVEQTIDLEYLNTDSRMAALPALGTVERSHFDTVTFLGDSITEGMECYATGYQNAHVRAYRGAGPESVVYNTTVKDHIRNVQEPAFDAVVETQPDALYILFGTNTLVNGSEDTATKFITYYEK</sequence>
<evidence type="ECO:0000313" key="3">
    <source>
        <dbReference type="EMBL" id="EKC64930.1"/>
    </source>
</evidence>
<proteinExistence type="predicted"/>
<dbReference type="InterPro" id="IPR036514">
    <property type="entry name" value="SGNH_hydro_sf"/>
</dbReference>
<comment type="caution">
    <text evidence="3">The sequence shown here is derived from an EMBL/GenBank/DDBJ whole genome shotgun (WGS) entry which is preliminary data.</text>
</comment>
<feature type="non-terminal residue" evidence="3">
    <location>
        <position position="219"/>
    </location>
</feature>
<keyword evidence="2" id="KW-0472">Membrane</keyword>
<dbReference type="SUPFAM" id="SSF52266">
    <property type="entry name" value="SGNH hydrolase"/>
    <property type="match status" value="1"/>
</dbReference>
<keyword evidence="2" id="KW-0812">Transmembrane</keyword>
<name>K1TEQ8_9ZZZZ</name>
<feature type="transmembrane region" description="Helical" evidence="2">
    <location>
        <begin position="21"/>
        <end position="40"/>
    </location>
</feature>
<dbReference type="EMBL" id="AJWY01007122">
    <property type="protein sequence ID" value="EKC64930.1"/>
    <property type="molecule type" value="Genomic_DNA"/>
</dbReference>